<gene>
    <name evidence="2" type="ORF">CYMTET_31797</name>
</gene>
<protein>
    <recommendedName>
        <fullName evidence="1">LSDAT prokaryote domain-containing protein</fullName>
    </recommendedName>
</protein>
<dbReference type="PANTHER" id="PTHR13800:SF12">
    <property type="entry name" value="TRANSIENT RECEPTOR POTENTIAL CATION CHANNEL SUBFAMILY M MEMBER-LIKE 2"/>
    <property type="match status" value="1"/>
</dbReference>
<dbReference type="Proteomes" id="UP001190700">
    <property type="component" value="Unassembled WGS sequence"/>
</dbReference>
<dbReference type="PANTHER" id="PTHR13800">
    <property type="entry name" value="TRANSIENT RECEPTOR POTENTIAL CATION CHANNEL, SUBFAMILY M, MEMBER 6"/>
    <property type="match status" value="1"/>
</dbReference>
<dbReference type="EMBL" id="LGRX02018951">
    <property type="protein sequence ID" value="KAK3259195.1"/>
    <property type="molecule type" value="Genomic_DNA"/>
</dbReference>
<proteinExistence type="predicted"/>
<dbReference type="AlphaFoldDB" id="A0AAE0FGA9"/>
<accession>A0AAE0FGA9</accession>
<keyword evidence="3" id="KW-1185">Reference proteome</keyword>
<sequence>MAHRLVPFRFTQVEREDLKSSGTESSRYGSFLAQQQSWDAGIQGIILVIGSTNNLNSFIAQEVDQLAPDASSRVELTFTRGVTRAALDTHSVILTSGFDAGGVGYLGCSNRGFHHRIPLVGVGGSGLTTWPGDTKSSAQGELKRLQPDHTHYVLLDGRLDDLAIRKFRFDLVNALKPQQNSMLPQVAFVLNGTQEELKEVLLCVHGGIPVVIISGTGGIADQIARRLKTPDINETGTEIDALVLEVVQKGAKALEVIELRDIEGAVIRDLVKVLFSGAVGASEIPTRLVNKKKHLETLSSRCTGSACVVM</sequence>
<evidence type="ECO:0000313" key="2">
    <source>
        <dbReference type="EMBL" id="KAK3259195.1"/>
    </source>
</evidence>
<comment type="caution">
    <text evidence="2">The sequence shown here is derived from an EMBL/GenBank/DDBJ whole genome shotgun (WGS) entry which is preliminary data.</text>
</comment>
<evidence type="ECO:0000313" key="3">
    <source>
        <dbReference type="Proteomes" id="UP001190700"/>
    </source>
</evidence>
<dbReference type="InterPro" id="IPR041482">
    <property type="entry name" value="LSDAT_prok"/>
</dbReference>
<reference evidence="2 3" key="1">
    <citation type="journal article" date="2015" name="Genome Biol. Evol.">
        <title>Comparative Genomics of a Bacterivorous Green Alga Reveals Evolutionary Causalities and Consequences of Phago-Mixotrophic Mode of Nutrition.</title>
        <authorList>
            <person name="Burns J.A."/>
            <person name="Paasch A."/>
            <person name="Narechania A."/>
            <person name="Kim E."/>
        </authorList>
    </citation>
    <scope>NUCLEOTIDE SEQUENCE [LARGE SCALE GENOMIC DNA]</scope>
    <source>
        <strain evidence="2 3">PLY_AMNH</strain>
    </source>
</reference>
<evidence type="ECO:0000259" key="1">
    <source>
        <dbReference type="Pfam" id="PF18171"/>
    </source>
</evidence>
<feature type="domain" description="LSDAT prokaryote" evidence="1">
    <location>
        <begin position="65"/>
        <end position="248"/>
    </location>
</feature>
<organism evidence="2 3">
    <name type="scientific">Cymbomonas tetramitiformis</name>
    <dbReference type="NCBI Taxonomy" id="36881"/>
    <lineage>
        <taxon>Eukaryota</taxon>
        <taxon>Viridiplantae</taxon>
        <taxon>Chlorophyta</taxon>
        <taxon>Pyramimonadophyceae</taxon>
        <taxon>Pyramimonadales</taxon>
        <taxon>Pyramimonadaceae</taxon>
        <taxon>Cymbomonas</taxon>
    </lineage>
</organism>
<name>A0AAE0FGA9_9CHLO</name>
<dbReference type="Pfam" id="PF18171">
    <property type="entry name" value="LSDAT_prok"/>
    <property type="match status" value="1"/>
</dbReference>
<dbReference type="GO" id="GO:0005886">
    <property type="term" value="C:plasma membrane"/>
    <property type="evidence" value="ECO:0007669"/>
    <property type="project" value="TreeGrafter"/>
</dbReference>
<dbReference type="InterPro" id="IPR050927">
    <property type="entry name" value="TRPM"/>
</dbReference>
<dbReference type="GO" id="GO:0099604">
    <property type="term" value="F:ligand-gated calcium channel activity"/>
    <property type="evidence" value="ECO:0007669"/>
    <property type="project" value="TreeGrafter"/>
</dbReference>